<dbReference type="AlphaFoldDB" id="A0A344UCU0"/>
<accession>A0A344UCU0</accession>
<organism evidence="1 2">
    <name type="scientific">Chromobacterium phragmitis</name>
    <dbReference type="NCBI Taxonomy" id="2202141"/>
    <lineage>
        <taxon>Bacteria</taxon>
        <taxon>Pseudomonadati</taxon>
        <taxon>Pseudomonadota</taxon>
        <taxon>Betaproteobacteria</taxon>
        <taxon>Neisseriales</taxon>
        <taxon>Chromobacteriaceae</taxon>
        <taxon>Chromobacterium</taxon>
    </lineage>
</organism>
<proteinExistence type="predicted"/>
<sequence>MQEEVEVEALRRLLDGALRAAAPQRPETLSGLSLIDTNADAANDPLFEVIRPLFNAKNGANLVKIAPFFIATVHFFLDDPGQWIAAWLLAFLANKRPSTR</sequence>
<dbReference type="Proteomes" id="UP000252038">
    <property type="component" value="Chromosome"/>
</dbReference>
<dbReference type="RefSeq" id="WP_114072320.1">
    <property type="nucleotide sequence ID" value="NZ_CP029554.1"/>
</dbReference>
<evidence type="ECO:0000313" key="2">
    <source>
        <dbReference type="Proteomes" id="UP000252038"/>
    </source>
</evidence>
<evidence type="ECO:0000313" key="1">
    <source>
        <dbReference type="EMBL" id="AXE33088.1"/>
    </source>
</evidence>
<name>A0A344UCU0_9NEIS</name>
<dbReference type="KEGG" id="chrb:DK843_01440"/>
<reference evidence="1 2" key="1">
    <citation type="submission" date="2018-05" db="EMBL/GenBank/DDBJ databases">
        <title>Genome sequencing, assembly and analysis of the novel insecticidal bacterium, Chromobacterium phragmitis.</title>
        <authorList>
            <person name="Sparks M.E."/>
            <person name="Blackburn M.B."/>
            <person name="Gundersen-Rindal D.E."/>
        </authorList>
    </citation>
    <scope>NUCLEOTIDE SEQUENCE [LARGE SCALE GENOMIC DNA]</scope>
    <source>
        <strain evidence="1">IIBBL 274-1</strain>
    </source>
</reference>
<dbReference type="EMBL" id="CP029554">
    <property type="protein sequence ID" value="AXE33088.1"/>
    <property type="molecule type" value="Genomic_DNA"/>
</dbReference>
<protein>
    <submittedName>
        <fullName evidence="1">Uncharacterized protein</fullName>
    </submittedName>
</protein>
<gene>
    <name evidence="1" type="ORF">DK843_01440</name>
</gene>